<name>A0A1Y1N7S1_PHOPY</name>
<evidence type="ECO:0000313" key="1">
    <source>
        <dbReference type="EMBL" id="JAV93984.1"/>
    </source>
</evidence>
<reference evidence="1" key="1">
    <citation type="journal article" date="2016" name="Sci. Rep.">
        <title>Molecular characterization of firefly nuptial gifts: a multi-omics approach sheds light on postcopulatory sexual selection.</title>
        <authorList>
            <person name="Al-Wathiqui N."/>
            <person name="Fallon T.R."/>
            <person name="South A."/>
            <person name="Weng J.K."/>
            <person name="Lewis S.M."/>
        </authorList>
    </citation>
    <scope>NUCLEOTIDE SEQUENCE</scope>
</reference>
<evidence type="ECO:0008006" key="2">
    <source>
        <dbReference type="Google" id="ProtNLM"/>
    </source>
</evidence>
<dbReference type="EMBL" id="GEZM01010596">
    <property type="protein sequence ID" value="JAV93984.1"/>
    <property type="molecule type" value="Transcribed_RNA"/>
</dbReference>
<organism evidence="1">
    <name type="scientific">Photinus pyralis</name>
    <name type="common">Common eastern firefly</name>
    <name type="synonym">Lampyris pyralis</name>
    <dbReference type="NCBI Taxonomy" id="7054"/>
    <lineage>
        <taxon>Eukaryota</taxon>
        <taxon>Metazoa</taxon>
        <taxon>Ecdysozoa</taxon>
        <taxon>Arthropoda</taxon>
        <taxon>Hexapoda</taxon>
        <taxon>Insecta</taxon>
        <taxon>Pterygota</taxon>
        <taxon>Neoptera</taxon>
        <taxon>Endopterygota</taxon>
        <taxon>Coleoptera</taxon>
        <taxon>Polyphaga</taxon>
        <taxon>Elateriformia</taxon>
        <taxon>Elateroidea</taxon>
        <taxon>Lampyridae</taxon>
        <taxon>Lampyrinae</taxon>
        <taxon>Photinus</taxon>
    </lineage>
</organism>
<protein>
    <recommendedName>
        <fullName evidence="2">Tesmin/TSO1-like CXC domain-containing protein</fullName>
    </recommendedName>
</protein>
<proteinExistence type="predicted"/>
<accession>A0A1Y1N7S1</accession>
<dbReference type="AlphaFoldDB" id="A0A1Y1N7S1"/>
<sequence>MQKVDKMPRFAMEDLDPFNFGWKLNEEKIEPILSTQDAIPPNVRNIIELFCTDSSCNSVKCVCTKEGLICISECKCKGTCKNVRTHPNAEDDEELHYGKR</sequence>